<dbReference type="Proteomes" id="UP000270530">
    <property type="component" value="Chromosome"/>
</dbReference>
<sequence>MQRELGLKWQPLPALELEAAAFRADSRHELAVAANVDGRASYRNVGSVRRQGYELGLSGRPVAGWQLSAGFTHLLAYYRDGFTTCAAAPCVTPELRIHAGAVLPGVPRHYGSLRLQHGGDLGWRQGFGLQAVAATYADDAHTARAAGYALLGADLGYGWQLAGIDRLELSARVDNLADRHVVGSVIVNESNGRYFEPAPGRTLMLGARVVF</sequence>
<dbReference type="InterPro" id="IPR010917">
    <property type="entry name" value="TonB_rcpt_CS"/>
</dbReference>
<keyword evidence="4" id="KW-0410">Iron transport</keyword>
<evidence type="ECO:0000256" key="12">
    <source>
        <dbReference type="PROSITE-ProRule" id="PRU01360"/>
    </source>
</evidence>
<evidence type="ECO:0000256" key="3">
    <source>
        <dbReference type="ARBA" id="ARBA00022452"/>
    </source>
</evidence>
<feature type="domain" description="TonB-dependent receptor-like beta-barrel" evidence="14">
    <location>
        <begin position="2"/>
        <end position="176"/>
    </location>
</feature>
<evidence type="ECO:0000256" key="2">
    <source>
        <dbReference type="ARBA" id="ARBA00022448"/>
    </source>
</evidence>
<evidence type="ECO:0000256" key="11">
    <source>
        <dbReference type="ARBA" id="ARBA00023237"/>
    </source>
</evidence>
<evidence type="ECO:0000313" key="15">
    <source>
        <dbReference type="EMBL" id="BBD78971.1"/>
    </source>
</evidence>
<evidence type="ECO:0000256" key="8">
    <source>
        <dbReference type="ARBA" id="ARBA00023065"/>
    </source>
</evidence>
<gene>
    <name evidence="15" type="ORF">ALSL_0299</name>
</gene>
<dbReference type="PANTHER" id="PTHR32552">
    <property type="entry name" value="FERRICHROME IRON RECEPTOR-RELATED"/>
    <property type="match status" value="1"/>
</dbReference>
<dbReference type="GO" id="GO:0009279">
    <property type="term" value="C:cell outer membrane"/>
    <property type="evidence" value="ECO:0007669"/>
    <property type="project" value="UniProtKB-SubCell"/>
</dbReference>
<keyword evidence="2 12" id="KW-0813">Transport</keyword>
<evidence type="ECO:0000256" key="4">
    <source>
        <dbReference type="ARBA" id="ARBA00022496"/>
    </source>
</evidence>
<reference evidence="16" key="1">
    <citation type="submission" date="2018-04" db="EMBL/GenBank/DDBJ databases">
        <authorList>
            <person name="Watanabe M."/>
            <person name="Kojima H."/>
        </authorList>
    </citation>
    <scope>NUCLEOTIDE SEQUENCE [LARGE SCALE GENOMIC DNA]</scope>
    <source>
        <strain evidence="16">Dysh456</strain>
    </source>
</reference>
<name>A0A2Z6E2J8_9GAMM</name>
<dbReference type="RefSeq" id="WP_161970913.1">
    <property type="nucleotide sequence ID" value="NZ_AP018560.1"/>
</dbReference>
<evidence type="ECO:0000256" key="13">
    <source>
        <dbReference type="PROSITE-ProRule" id="PRU10144"/>
    </source>
</evidence>
<dbReference type="KEGG" id="rbd:ALSL_0299"/>
<evidence type="ECO:0000256" key="10">
    <source>
        <dbReference type="ARBA" id="ARBA00023136"/>
    </source>
</evidence>
<dbReference type="AlphaFoldDB" id="A0A2Z6E2J8"/>
<keyword evidence="5 12" id="KW-0812">Transmembrane</keyword>
<reference evidence="16" key="2">
    <citation type="submission" date="2018-06" db="EMBL/GenBank/DDBJ databases">
        <title>Genome sequence of Rhodanobacteraceae bacterium strain Dysh456.</title>
        <authorList>
            <person name="Fukui M."/>
        </authorList>
    </citation>
    <scope>NUCLEOTIDE SEQUENCE [LARGE SCALE GENOMIC DNA]</scope>
    <source>
        <strain evidence="16">Dysh456</strain>
    </source>
</reference>
<dbReference type="InterPro" id="IPR036942">
    <property type="entry name" value="Beta-barrel_TonB_sf"/>
</dbReference>
<dbReference type="SUPFAM" id="SSF56935">
    <property type="entry name" value="Porins"/>
    <property type="match status" value="1"/>
</dbReference>
<organism evidence="15 16">
    <name type="scientific">Aerosticca soli</name>
    <dbReference type="NCBI Taxonomy" id="2010829"/>
    <lineage>
        <taxon>Bacteria</taxon>
        <taxon>Pseudomonadati</taxon>
        <taxon>Pseudomonadota</taxon>
        <taxon>Gammaproteobacteria</taxon>
        <taxon>Lysobacterales</taxon>
        <taxon>Rhodanobacteraceae</taxon>
        <taxon>Aerosticca</taxon>
    </lineage>
</organism>
<keyword evidence="6" id="KW-0732">Signal</keyword>
<dbReference type="InterPro" id="IPR000531">
    <property type="entry name" value="Beta-barrel_TonB"/>
</dbReference>
<keyword evidence="8" id="KW-0406">Ion transport</keyword>
<dbReference type="GO" id="GO:0015344">
    <property type="term" value="F:siderophore uptake transmembrane transporter activity"/>
    <property type="evidence" value="ECO:0007669"/>
    <property type="project" value="TreeGrafter"/>
</dbReference>
<proteinExistence type="inferred from homology"/>
<dbReference type="Pfam" id="PF00593">
    <property type="entry name" value="TonB_dep_Rec_b-barrel"/>
    <property type="match status" value="1"/>
</dbReference>
<accession>A0A2Z6E2J8</accession>
<dbReference type="PANTHER" id="PTHR32552:SF68">
    <property type="entry name" value="FERRICHROME OUTER MEMBRANE TRANSPORTER_PHAGE RECEPTOR"/>
    <property type="match status" value="1"/>
</dbReference>
<comment type="similarity">
    <text evidence="12">Belongs to the TonB-dependent receptor family.</text>
</comment>
<evidence type="ECO:0000313" key="16">
    <source>
        <dbReference type="Proteomes" id="UP000270530"/>
    </source>
</evidence>
<keyword evidence="10 12" id="KW-0472">Membrane</keyword>
<evidence type="ECO:0000256" key="9">
    <source>
        <dbReference type="ARBA" id="ARBA00023077"/>
    </source>
</evidence>
<evidence type="ECO:0000256" key="6">
    <source>
        <dbReference type="ARBA" id="ARBA00022729"/>
    </source>
</evidence>
<keyword evidence="7" id="KW-0408">Iron</keyword>
<dbReference type="PROSITE" id="PS01156">
    <property type="entry name" value="TONB_DEPENDENT_REC_2"/>
    <property type="match status" value="1"/>
</dbReference>
<keyword evidence="9" id="KW-0798">TonB box</keyword>
<keyword evidence="16" id="KW-1185">Reference proteome</keyword>
<dbReference type="PROSITE" id="PS52016">
    <property type="entry name" value="TONB_DEPENDENT_REC_3"/>
    <property type="match status" value="1"/>
</dbReference>
<keyword evidence="3 12" id="KW-1134">Transmembrane beta strand</keyword>
<dbReference type="Gene3D" id="2.40.170.20">
    <property type="entry name" value="TonB-dependent receptor, beta-barrel domain"/>
    <property type="match status" value="1"/>
</dbReference>
<keyword evidence="11 12" id="KW-0998">Cell outer membrane</keyword>
<protein>
    <submittedName>
        <fullName evidence="15">Probable tonB-dependent receptor yncD</fullName>
    </submittedName>
</protein>
<evidence type="ECO:0000256" key="1">
    <source>
        <dbReference type="ARBA" id="ARBA00004571"/>
    </source>
</evidence>
<dbReference type="EMBL" id="AP018560">
    <property type="protein sequence ID" value="BBD78971.1"/>
    <property type="molecule type" value="Genomic_DNA"/>
</dbReference>
<keyword evidence="15" id="KW-0675">Receptor</keyword>
<comment type="subcellular location">
    <subcellularLocation>
        <location evidence="1 12">Cell outer membrane</location>
        <topology evidence="1 12">Multi-pass membrane protein</topology>
    </subcellularLocation>
</comment>
<evidence type="ECO:0000256" key="5">
    <source>
        <dbReference type="ARBA" id="ARBA00022692"/>
    </source>
</evidence>
<dbReference type="InterPro" id="IPR039426">
    <property type="entry name" value="TonB-dep_rcpt-like"/>
</dbReference>
<evidence type="ECO:0000256" key="7">
    <source>
        <dbReference type="ARBA" id="ARBA00023004"/>
    </source>
</evidence>
<feature type="short sequence motif" description="TonB C-terminal box" evidence="13">
    <location>
        <begin position="194"/>
        <end position="211"/>
    </location>
</feature>
<evidence type="ECO:0000259" key="14">
    <source>
        <dbReference type="Pfam" id="PF00593"/>
    </source>
</evidence>